<evidence type="ECO:0000313" key="1">
    <source>
        <dbReference type="EMBL" id="CNU47219.1"/>
    </source>
</evidence>
<protein>
    <submittedName>
        <fullName evidence="1">Uncharacterized protein</fullName>
    </submittedName>
</protein>
<dbReference type="EMBL" id="CQPA01000023">
    <property type="protein sequence ID" value="CNU47219.1"/>
    <property type="molecule type" value="Genomic_DNA"/>
</dbReference>
<proteinExistence type="predicted"/>
<accession>A0A655D6Q7</accession>
<organism evidence="1 2">
    <name type="scientific">Salmonella enterica subsp. enterica serovar Bovismorbificans</name>
    <dbReference type="NCBI Taxonomy" id="58097"/>
    <lineage>
        <taxon>Bacteria</taxon>
        <taxon>Pseudomonadati</taxon>
        <taxon>Pseudomonadota</taxon>
        <taxon>Gammaproteobacteria</taxon>
        <taxon>Enterobacterales</taxon>
        <taxon>Enterobacteriaceae</taxon>
        <taxon>Salmonella</taxon>
    </lineage>
</organism>
<gene>
    <name evidence="1" type="ORF">ERS008198_02859</name>
</gene>
<name>A0A655D6Q7_SALET</name>
<reference evidence="1 2" key="1">
    <citation type="submission" date="2015-03" db="EMBL/GenBank/DDBJ databases">
        <authorList>
            <consortium name="Pathogen Informatics"/>
        </authorList>
    </citation>
    <scope>NUCLEOTIDE SEQUENCE [LARGE SCALE GENOMIC DNA]</scope>
    <source>
        <strain evidence="1 2">A1104</strain>
    </source>
</reference>
<dbReference type="Proteomes" id="UP000041314">
    <property type="component" value="Unassembled WGS sequence"/>
</dbReference>
<dbReference type="AlphaFoldDB" id="A0A655D6Q7"/>
<evidence type="ECO:0000313" key="2">
    <source>
        <dbReference type="Proteomes" id="UP000041314"/>
    </source>
</evidence>
<sequence>MARGAISLQHAVAVAEHFNAVMAVKTTAFGIGDAFIRL</sequence>